<name>A0ABS6VPM3_9GAMM</name>
<dbReference type="SMART" id="SM00028">
    <property type="entry name" value="TPR"/>
    <property type="match status" value="6"/>
</dbReference>
<comment type="caution">
    <text evidence="1">The sequence shown here is derived from an EMBL/GenBank/DDBJ whole genome shotgun (WGS) entry which is preliminary data.</text>
</comment>
<dbReference type="EMBL" id="JAHWDQ010000001">
    <property type="protein sequence ID" value="MBW2940273.1"/>
    <property type="molecule type" value="Genomic_DNA"/>
</dbReference>
<dbReference type="PANTHER" id="PTHR12558">
    <property type="entry name" value="CELL DIVISION CYCLE 16,23,27"/>
    <property type="match status" value="1"/>
</dbReference>
<dbReference type="Proteomes" id="UP001166291">
    <property type="component" value="Unassembled WGS sequence"/>
</dbReference>
<evidence type="ECO:0000313" key="2">
    <source>
        <dbReference type="Proteomes" id="UP001166291"/>
    </source>
</evidence>
<protein>
    <submittedName>
        <fullName evidence="1">Tetratricopeptide repeat protein</fullName>
    </submittedName>
</protein>
<dbReference type="RefSeq" id="WP_219042479.1">
    <property type="nucleotide sequence ID" value="NZ_JAHWDQ010000001.1"/>
</dbReference>
<sequence>MLTLAFKHGTDNYAMHQILTSLMLSLAILTTGGCAALTSEQEPSPTVKKTASAKPALATRPFPEDAFFDLLVAEVALRNQDVETALDNYTYQAEKTGDLGVIITTAKLAQYLNRDDIAATYAKLWVDQEPEAAEAYFILSSSLAKSQNPLTALPYMVKVLELGGDSNFAALAATVLGRTESEQLEFLDELNRQLKLHPGDNSLKIAKALILQYKKQEESALILVREVLNEEPDNPHALLIETRTLSQLGRDEEALTRLRYAVDQNPHHKRLRHDLARRLVKVDLFQAKAQYEELGRQNPNDRDLLLELMLINRELSNTAEVAEQLKSLNDTPELRSRANYILGRLDEEDHNWPQAIEHYLQATGSDEFNQSSQRIASISLAVEGIDKALARLKALRLNHPEQTIHIYLLEAEILRKETRYQTGYDLLSEALNRYPDDEQLRYARSLFSERLGNIDAVESDLQHIIDRDPKNATALNALGYSLANLSSRLDEAEQLVKRALEIEPNDPAIIDSYGWIMLLKGKLNEAVLLLERAFKQTQDHEIAAHFGEALWLTGDKERAKAVWEAGLQDTPNSPIILDTLRKLDLFNE</sequence>
<dbReference type="PROSITE" id="PS51257">
    <property type="entry name" value="PROKAR_LIPOPROTEIN"/>
    <property type="match status" value="1"/>
</dbReference>
<proteinExistence type="predicted"/>
<dbReference type="InterPro" id="IPR019734">
    <property type="entry name" value="TPR_rpt"/>
</dbReference>
<organism evidence="1 2">
    <name type="scientific">Zhongshania aquimaris</name>
    <dbReference type="NCBI Taxonomy" id="2857107"/>
    <lineage>
        <taxon>Bacteria</taxon>
        <taxon>Pseudomonadati</taxon>
        <taxon>Pseudomonadota</taxon>
        <taxon>Gammaproteobacteria</taxon>
        <taxon>Cellvibrionales</taxon>
        <taxon>Spongiibacteraceae</taxon>
        <taxon>Zhongshania</taxon>
    </lineage>
</organism>
<keyword evidence="2" id="KW-1185">Reference proteome</keyword>
<accession>A0ABS6VPM3</accession>
<dbReference type="Pfam" id="PF13432">
    <property type="entry name" value="TPR_16"/>
    <property type="match status" value="1"/>
</dbReference>
<reference evidence="1" key="1">
    <citation type="submission" date="2021-07" db="EMBL/GenBank/DDBJ databases">
        <title>Zhongshania sp. CAU 1632 isolated from seawater.</title>
        <authorList>
            <person name="Kim W."/>
        </authorList>
    </citation>
    <scope>NUCLEOTIDE SEQUENCE</scope>
    <source>
        <strain evidence="1">CAU 1632</strain>
    </source>
</reference>
<gene>
    <name evidence="1" type="ORF">KXJ70_05775</name>
</gene>
<evidence type="ECO:0000313" key="1">
    <source>
        <dbReference type="EMBL" id="MBW2940273.1"/>
    </source>
</evidence>
<dbReference type="PANTHER" id="PTHR12558:SF13">
    <property type="entry name" value="CELL DIVISION CYCLE PROTEIN 27 HOMOLOG"/>
    <property type="match status" value="1"/>
</dbReference>